<evidence type="ECO:0000313" key="2">
    <source>
        <dbReference type="EMBL" id="AEW93921.1"/>
    </source>
</evidence>
<sequence>MDSAPAVTGRGPLGGEPPTYADGDAVQHVAVGTVWRSHDLRGNGSRGLGHR</sequence>
<dbReference type="KEGG" id="scy:SCATT_15500"/>
<dbReference type="EMBL" id="CP003219">
    <property type="protein sequence ID" value="AEW93921.1"/>
    <property type="molecule type" value="Genomic_DNA"/>
</dbReference>
<reference evidence="3" key="1">
    <citation type="submission" date="2011-12" db="EMBL/GenBank/DDBJ databases">
        <title>Complete genome sequence of Streptomyces cattleya strain DSM 46488.</title>
        <authorList>
            <person name="Ou H.-Y."/>
            <person name="Li P."/>
            <person name="Zhao C."/>
            <person name="O'Hagan D."/>
            <person name="Deng Z."/>
        </authorList>
    </citation>
    <scope>NUCLEOTIDE SEQUENCE [LARGE SCALE GENOMIC DNA]</scope>
    <source>
        <strain evidence="3">ATCC 35852 / DSM 46488 / JCM 4925 / NBRC 14057 / NRRL 8057</strain>
    </source>
</reference>
<keyword evidence="3" id="KW-1185">Reference proteome</keyword>
<gene>
    <name evidence="2" type="ordered locus">SCATT_15500</name>
</gene>
<evidence type="ECO:0000313" key="3">
    <source>
        <dbReference type="Proteomes" id="UP000007842"/>
    </source>
</evidence>
<evidence type="ECO:0000256" key="1">
    <source>
        <dbReference type="SAM" id="MobiDB-lite"/>
    </source>
</evidence>
<proteinExistence type="predicted"/>
<organism evidence="2 3">
    <name type="scientific">Streptantibioticus cattleyicolor (strain ATCC 35852 / DSM 46488 / JCM 4925 / NBRC 14057 / NRRL 8057)</name>
    <name type="common">Streptomyces cattleya</name>
    <dbReference type="NCBI Taxonomy" id="1003195"/>
    <lineage>
        <taxon>Bacteria</taxon>
        <taxon>Bacillati</taxon>
        <taxon>Actinomycetota</taxon>
        <taxon>Actinomycetes</taxon>
        <taxon>Kitasatosporales</taxon>
        <taxon>Streptomycetaceae</taxon>
        <taxon>Streptantibioticus</taxon>
    </lineage>
</organism>
<dbReference type="STRING" id="1003195.SCATT_15500"/>
<feature type="region of interest" description="Disordered" evidence="1">
    <location>
        <begin position="1"/>
        <end position="21"/>
    </location>
</feature>
<accession>G8X235</accession>
<dbReference type="Proteomes" id="UP000007842">
    <property type="component" value="Chromosome"/>
</dbReference>
<protein>
    <submittedName>
        <fullName evidence="2">Uncharacterized protein</fullName>
    </submittedName>
</protein>
<dbReference type="AlphaFoldDB" id="G8X235"/>
<dbReference type="HOGENOM" id="CLU_3104199_0_0_11"/>
<name>G8X235_STREN</name>